<dbReference type="RefSeq" id="WP_091729247.1">
    <property type="nucleotide sequence ID" value="NZ_FNQE01000014.1"/>
</dbReference>
<dbReference type="PANTHER" id="PTHR43277:SF4">
    <property type="entry name" value="ARGININE DECARBOXYLASE"/>
    <property type="match status" value="1"/>
</dbReference>
<dbReference type="InterPro" id="IPR000310">
    <property type="entry name" value="Orn/Lys/Arg_deCO2ase_major_dom"/>
</dbReference>
<dbReference type="Gene3D" id="3.90.105.10">
    <property type="entry name" value="Molybdopterin biosynthesis moea protein, domain 2"/>
    <property type="match status" value="1"/>
</dbReference>
<dbReference type="AlphaFoldDB" id="A0A1H3PDN2"/>
<dbReference type="InterPro" id="IPR015424">
    <property type="entry name" value="PyrdxlP-dep_Trfase"/>
</dbReference>
<dbReference type="STRING" id="415015.SAMN05660462_01459"/>
<evidence type="ECO:0000259" key="6">
    <source>
        <dbReference type="Pfam" id="PF01276"/>
    </source>
</evidence>
<protein>
    <submittedName>
        <fullName evidence="8">Lysine decarboxylase</fullName>
    </submittedName>
</protein>
<dbReference type="PANTHER" id="PTHR43277">
    <property type="entry name" value="ARGININE DECARBOXYLASE"/>
    <property type="match status" value="1"/>
</dbReference>
<proteinExistence type="inferred from homology"/>
<gene>
    <name evidence="8" type="ORF">SAMN05660462_01459</name>
</gene>
<evidence type="ECO:0000256" key="2">
    <source>
        <dbReference type="ARBA" id="ARBA00010671"/>
    </source>
</evidence>
<evidence type="ECO:0000256" key="5">
    <source>
        <dbReference type="ARBA" id="ARBA00023239"/>
    </source>
</evidence>
<dbReference type="InterPro" id="IPR015421">
    <property type="entry name" value="PyrdxlP-dep_Trfase_major"/>
</dbReference>
<dbReference type="SUPFAM" id="SSF53383">
    <property type="entry name" value="PLP-dependent transferases"/>
    <property type="match status" value="1"/>
</dbReference>
<reference evidence="8 9" key="1">
    <citation type="submission" date="2016-10" db="EMBL/GenBank/DDBJ databases">
        <authorList>
            <person name="de Groot N.N."/>
        </authorList>
    </citation>
    <scope>NUCLEOTIDE SEQUENCE [LARGE SCALE GENOMIC DNA]</scope>
    <source>
        <strain evidence="8 9">DSM 21650</strain>
    </source>
</reference>
<dbReference type="InterPro" id="IPR052357">
    <property type="entry name" value="Orn_Lys_Arg_decarboxylase-I"/>
</dbReference>
<sequence length="472" mass="53425">MNTPIINGLKKYILENNTRFHMPGHKGKDSLSFLGGLIPYIDVTEVGGTDNLHNPEGIIYESQKLSAKAFGAKESIYSVNGTTGGLHAAIMACIRPGGKALIQRDCHRAVYNALILGGITPKYIYPRYSHEYNIVTTLNPDDIEKELTEDSEIEAVIITYPSYYGICSDIKKIAEIVHKHNKILIVDEAHGSHLKFSKRLPVSALEAGADIVVQSTHKTLPAFTQSSIVHVGSDRVDIHRLRTFISMLQTTSPSYILMSSIDFAVAYMEMHGEYKLGCLLDNIEKWTSYMKDIQNLTILNKDSKNNEIHDFDNTKILLKVHGVTGKSVEDMLREKYNIQLEMSDYYYGVALTSVLDEDEDLEKLAYSIEYICKRYSYIEEDQNKIDIRQIKPKLHTTLKDGFYSDKTEIELIKSSGRIAADFIIPYPPGIPILCPGEIITEEIIQYIQALKKNNMQILGFLDYNREKIRVVK</sequence>
<dbReference type="Gene3D" id="3.40.640.10">
    <property type="entry name" value="Type I PLP-dependent aspartate aminotransferase-like (Major domain)"/>
    <property type="match status" value="1"/>
</dbReference>
<keyword evidence="5" id="KW-0456">Lyase</keyword>
<evidence type="ECO:0000256" key="1">
    <source>
        <dbReference type="ARBA" id="ARBA00001933"/>
    </source>
</evidence>
<dbReference type="Pfam" id="PF01276">
    <property type="entry name" value="OKR_DC_1"/>
    <property type="match status" value="1"/>
</dbReference>
<comment type="cofactor">
    <cofactor evidence="1">
        <name>pyridoxal 5'-phosphate</name>
        <dbReference type="ChEBI" id="CHEBI:597326"/>
    </cofactor>
</comment>
<evidence type="ECO:0000256" key="4">
    <source>
        <dbReference type="ARBA" id="ARBA00022898"/>
    </source>
</evidence>
<evidence type="ECO:0000313" key="9">
    <source>
        <dbReference type="Proteomes" id="UP000198625"/>
    </source>
</evidence>
<keyword evidence="3" id="KW-0210">Decarboxylase</keyword>
<evidence type="ECO:0000259" key="7">
    <source>
        <dbReference type="Pfam" id="PF03711"/>
    </source>
</evidence>
<feature type="domain" description="Orn/Lys/Arg decarboxylases family 1 pyridoxal-P attachment site" evidence="6">
    <location>
        <begin position="3"/>
        <end position="295"/>
    </location>
</feature>
<keyword evidence="4" id="KW-0663">Pyridoxal phosphate</keyword>
<dbReference type="Proteomes" id="UP000198625">
    <property type="component" value="Unassembled WGS sequence"/>
</dbReference>
<feature type="domain" description="Orn/Lys/Arg decarboxylase C-terminal" evidence="7">
    <location>
        <begin position="405"/>
        <end position="460"/>
    </location>
</feature>
<comment type="similarity">
    <text evidence="2">Belongs to the Orn/Lys/Arg decarboxylase class-I family.</text>
</comment>
<keyword evidence="9" id="KW-1185">Reference proteome</keyword>
<accession>A0A1H3PDN2</accession>
<organism evidence="8 9">
    <name type="scientific">Proteiniborus ethanoligenes</name>
    <dbReference type="NCBI Taxonomy" id="415015"/>
    <lineage>
        <taxon>Bacteria</taxon>
        <taxon>Bacillati</taxon>
        <taxon>Bacillota</taxon>
        <taxon>Clostridia</taxon>
        <taxon>Eubacteriales</taxon>
        <taxon>Proteiniborus</taxon>
    </lineage>
</organism>
<evidence type="ECO:0000256" key="3">
    <source>
        <dbReference type="ARBA" id="ARBA00022793"/>
    </source>
</evidence>
<evidence type="ECO:0000313" key="8">
    <source>
        <dbReference type="EMBL" id="SDY99167.1"/>
    </source>
</evidence>
<dbReference type="OrthoDB" id="9815233at2"/>
<dbReference type="InterPro" id="IPR008286">
    <property type="entry name" value="Prn/Lys/Arg_de-COase_C"/>
</dbReference>
<dbReference type="EMBL" id="FNQE01000014">
    <property type="protein sequence ID" value="SDY99167.1"/>
    <property type="molecule type" value="Genomic_DNA"/>
</dbReference>
<dbReference type="GO" id="GO:0016831">
    <property type="term" value="F:carboxy-lyase activity"/>
    <property type="evidence" value="ECO:0007669"/>
    <property type="project" value="UniProtKB-KW"/>
</dbReference>
<name>A0A1H3PDN2_9FIRM</name>
<dbReference type="Pfam" id="PF03711">
    <property type="entry name" value="OKR_DC_1_C"/>
    <property type="match status" value="1"/>
</dbReference>